<evidence type="ECO:0000256" key="3">
    <source>
        <dbReference type="ARBA" id="ARBA00022692"/>
    </source>
</evidence>
<evidence type="ECO:0000313" key="10">
    <source>
        <dbReference type="Proteomes" id="UP000800097"/>
    </source>
</evidence>
<dbReference type="AlphaFoldDB" id="A0A6A6JBV0"/>
<protein>
    <recommendedName>
        <fullName evidence="7">Derlin</fullName>
    </recommendedName>
</protein>
<comment type="similarity">
    <text evidence="2 7">Belongs to the derlin family.</text>
</comment>
<evidence type="ECO:0000256" key="4">
    <source>
        <dbReference type="ARBA" id="ARBA00022824"/>
    </source>
</evidence>
<feature type="compositionally biased region" description="Gly residues" evidence="8">
    <location>
        <begin position="314"/>
        <end position="324"/>
    </location>
</feature>
<organism evidence="9 10">
    <name type="scientific">Westerdykella ornata</name>
    <dbReference type="NCBI Taxonomy" id="318751"/>
    <lineage>
        <taxon>Eukaryota</taxon>
        <taxon>Fungi</taxon>
        <taxon>Dikarya</taxon>
        <taxon>Ascomycota</taxon>
        <taxon>Pezizomycotina</taxon>
        <taxon>Dothideomycetes</taxon>
        <taxon>Pleosporomycetidae</taxon>
        <taxon>Pleosporales</taxon>
        <taxon>Sporormiaceae</taxon>
        <taxon>Westerdykella</taxon>
    </lineage>
</organism>
<dbReference type="Proteomes" id="UP000800097">
    <property type="component" value="Unassembled WGS sequence"/>
</dbReference>
<reference evidence="9" key="1">
    <citation type="journal article" date="2020" name="Stud. Mycol.">
        <title>101 Dothideomycetes genomes: a test case for predicting lifestyles and emergence of pathogens.</title>
        <authorList>
            <person name="Haridas S."/>
            <person name="Albert R."/>
            <person name="Binder M."/>
            <person name="Bloem J."/>
            <person name="Labutti K."/>
            <person name="Salamov A."/>
            <person name="Andreopoulos B."/>
            <person name="Baker S."/>
            <person name="Barry K."/>
            <person name="Bills G."/>
            <person name="Bluhm B."/>
            <person name="Cannon C."/>
            <person name="Castanera R."/>
            <person name="Culley D."/>
            <person name="Daum C."/>
            <person name="Ezra D."/>
            <person name="Gonzalez J."/>
            <person name="Henrissat B."/>
            <person name="Kuo A."/>
            <person name="Liang C."/>
            <person name="Lipzen A."/>
            <person name="Lutzoni F."/>
            <person name="Magnuson J."/>
            <person name="Mondo S."/>
            <person name="Nolan M."/>
            <person name="Ohm R."/>
            <person name="Pangilinan J."/>
            <person name="Park H.-J."/>
            <person name="Ramirez L."/>
            <person name="Alfaro M."/>
            <person name="Sun H."/>
            <person name="Tritt A."/>
            <person name="Yoshinaga Y."/>
            <person name="Zwiers L.-H."/>
            <person name="Turgeon B."/>
            <person name="Goodwin S."/>
            <person name="Spatafora J."/>
            <person name="Crous P."/>
            <person name="Grigoriev I."/>
        </authorList>
    </citation>
    <scope>NUCLEOTIDE SEQUENCE</scope>
    <source>
        <strain evidence="9">CBS 379.55</strain>
    </source>
</reference>
<dbReference type="Pfam" id="PF04511">
    <property type="entry name" value="DER1"/>
    <property type="match status" value="2"/>
</dbReference>
<evidence type="ECO:0000256" key="5">
    <source>
        <dbReference type="ARBA" id="ARBA00022989"/>
    </source>
</evidence>
<dbReference type="GO" id="GO:0005789">
    <property type="term" value="C:endoplasmic reticulum membrane"/>
    <property type="evidence" value="ECO:0007669"/>
    <property type="project" value="UniProtKB-SubCell"/>
</dbReference>
<feature type="transmembrane region" description="Helical" evidence="7">
    <location>
        <begin position="15"/>
        <end position="33"/>
    </location>
</feature>
<keyword evidence="5 7" id="KW-1133">Transmembrane helix</keyword>
<dbReference type="OrthoDB" id="19102at2759"/>
<comment type="function">
    <text evidence="7">May be involved in the degradation of misfolded endoplasmic reticulum (ER) luminal proteins.</text>
</comment>
<evidence type="ECO:0000256" key="6">
    <source>
        <dbReference type="ARBA" id="ARBA00023136"/>
    </source>
</evidence>
<gene>
    <name evidence="9" type="ORF">EI97DRAFT_382683</name>
</gene>
<accession>A0A6A6JBV0</accession>
<feature type="region of interest" description="Disordered" evidence="8">
    <location>
        <begin position="294"/>
        <end position="324"/>
    </location>
</feature>
<keyword evidence="3 7" id="KW-0812">Transmembrane</keyword>
<keyword evidence="4 7" id="KW-0256">Endoplasmic reticulum</keyword>
<name>A0A6A6JBV0_WESOR</name>
<dbReference type="GO" id="GO:0006950">
    <property type="term" value="P:response to stress"/>
    <property type="evidence" value="ECO:0007669"/>
    <property type="project" value="UniProtKB-ARBA"/>
</dbReference>
<evidence type="ECO:0000313" key="9">
    <source>
        <dbReference type="EMBL" id="KAF2273765.1"/>
    </source>
</evidence>
<dbReference type="PANTHER" id="PTHR11009">
    <property type="entry name" value="DER1-LIKE PROTEIN, DERLIN"/>
    <property type="match status" value="1"/>
</dbReference>
<dbReference type="EMBL" id="ML986507">
    <property type="protein sequence ID" value="KAF2273765.1"/>
    <property type="molecule type" value="Genomic_DNA"/>
</dbReference>
<dbReference type="RefSeq" id="XP_033651304.1">
    <property type="nucleotide sequence ID" value="XM_033795868.1"/>
</dbReference>
<comment type="caution">
    <text evidence="7">Lacks conserved residue(s) required for the propagation of feature annotation.</text>
</comment>
<proteinExistence type="inferred from homology"/>
<comment type="subcellular location">
    <subcellularLocation>
        <location evidence="1 7">Endoplasmic reticulum membrane</location>
        <topology evidence="1 7">Multi-pass membrane protein</topology>
    </subcellularLocation>
</comment>
<feature type="transmembrane region" description="Helical" evidence="7">
    <location>
        <begin position="173"/>
        <end position="200"/>
    </location>
</feature>
<keyword evidence="10" id="KW-1185">Reference proteome</keyword>
<feature type="transmembrane region" description="Helical" evidence="7">
    <location>
        <begin position="212"/>
        <end position="235"/>
    </location>
</feature>
<sequence length="324" mass="36314">MADVFWTLPPVSRTITALAVTVSALGYSGLISLRHYVFFPEMIFTTKVIPQIWRIFTAFLITKPKFAILLDPYFLYQYGSGLETESARFSQPGDFFVYTMFFCSLDNSTLLFPQPPRIICPPSLLFLAEAVPGTEGYYPCMSVSPVIRKTKQVLVGMWAWWERQLRKHSECDHLLTCVKGLAGMLLGSYTFLQALVLAYAYTYAQDNPTRQVSFFIINFDAKYLPFAMLFLTFIIDGPDAAMTQGTGLLAAHLYDFLTRIWPTFGGGRNYIFTPRVVKGWFGAKPGAAQQRAYGTAFQGRPADDSTARTTGRSTFGGPGRRLGD</sequence>
<evidence type="ECO:0000256" key="8">
    <source>
        <dbReference type="SAM" id="MobiDB-lite"/>
    </source>
</evidence>
<keyword evidence="6 7" id="KW-0472">Membrane</keyword>
<evidence type="ECO:0000256" key="2">
    <source>
        <dbReference type="ARBA" id="ARBA00008917"/>
    </source>
</evidence>
<dbReference type="GeneID" id="54549043"/>
<evidence type="ECO:0000256" key="7">
    <source>
        <dbReference type="RuleBase" id="RU363059"/>
    </source>
</evidence>
<dbReference type="InterPro" id="IPR007599">
    <property type="entry name" value="DER1"/>
</dbReference>
<evidence type="ECO:0000256" key="1">
    <source>
        <dbReference type="ARBA" id="ARBA00004477"/>
    </source>
</evidence>